<name>A0A8B8AUK4_CRAVI</name>
<dbReference type="Proteomes" id="UP000694844">
    <property type="component" value="Chromosome 7"/>
</dbReference>
<accession>A0A8B8AUK4</accession>
<evidence type="ECO:0000313" key="2">
    <source>
        <dbReference type="Proteomes" id="UP000694844"/>
    </source>
</evidence>
<dbReference type="OrthoDB" id="6158869at2759"/>
<dbReference type="Gene3D" id="2.170.300.10">
    <property type="entry name" value="Tie2 ligand-binding domain superfamily"/>
    <property type="match status" value="1"/>
</dbReference>
<feature type="chain" id="PRO_5034087533" evidence="1">
    <location>
        <begin position="20"/>
        <end position="141"/>
    </location>
</feature>
<protein>
    <submittedName>
        <fullName evidence="3">Cell death abnormality protein 1-like</fullName>
    </submittedName>
</protein>
<evidence type="ECO:0000313" key="3">
    <source>
        <dbReference type="RefSeq" id="XP_022295002.1"/>
    </source>
</evidence>
<keyword evidence="1" id="KW-0732">Signal</keyword>
<organism evidence="2 3">
    <name type="scientific">Crassostrea virginica</name>
    <name type="common">Eastern oyster</name>
    <dbReference type="NCBI Taxonomy" id="6565"/>
    <lineage>
        <taxon>Eukaryota</taxon>
        <taxon>Metazoa</taxon>
        <taxon>Spiralia</taxon>
        <taxon>Lophotrochozoa</taxon>
        <taxon>Mollusca</taxon>
        <taxon>Bivalvia</taxon>
        <taxon>Autobranchia</taxon>
        <taxon>Pteriomorphia</taxon>
        <taxon>Ostreida</taxon>
        <taxon>Ostreoidea</taxon>
        <taxon>Ostreidae</taxon>
        <taxon>Crassostrea</taxon>
    </lineage>
</organism>
<dbReference type="AlphaFoldDB" id="A0A8B8AUK4"/>
<reference evidence="3" key="1">
    <citation type="submission" date="2025-08" db="UniProtKB">
        <authorList>
            <consortium name="RefSeq"/>
        </authorList>
    </citation>
    <scope>IDENTIFICATION</scope>
    <source>
        <tissue evidence="3">Whole sample</tissue>
    </source>
</reference>
<gene>
    <name evidence="3" type="primary">LOC111105121</name>
</gene>
<evidence type="ECO:0000256" key="1">
    <source>
        <dbReference type="SAM" id="SignalP"/>
    </source>
</evidence>
<proteinExistence type="predicted"/>
<feature type="signal peptide" evidence="1">
    <location>
        <begin position="1"/>
        <end position="19"/>
    </location>
</feature>
<keyword evidence="2" id="KW-1185">Reference proteome</keyword>
<dbReference type="KEGG" id="cvn:111105121"/>
<dbReference type="RefSeq" id="XP_022295002.1">
    <property type="nucleotide sequence ID" value="XM_022439294.1"/>
</dbReference>
<sequence length="141" mass="15957">MELYICLTIVSWIGQSLQAKDCERGGQAECCSGYRWNKAIGRCDKCPVGYTGINCIYQCNYPSYGEDCAKGCQCPQEQCDYVFGCPHTTQAECSIVQLGRRCSDFGIVSTVFVVEGRISVEREKRHNIFLNKNIEFSEENY</sequence>
<dbReference type="GeneID" id="111105121"/>